<dbReference type="InterPro" id="IPR002110">
    <property type="entry name" value="Ankyrin_rpt"/>
</dbReference>
<accession>A0A1F5L9X9</accession>
<dbReference type="PROSITE" id="PS50297">
    <property type="entry name" value="ANK_REP_REGION"/>
    <property type="match status" value="3"/>
</dbReference>
<feature type="repeat" description="ANK" evidence="3">
    <location>
        <begin position="571"/>
        <end position="603"/>
    </location>
</feature>
<evidence type="ECO:0000256" key="4">
    <source>
        <dbReference type="SAM" id="Coils"/>
    </source>
</evidence>
<sequence length="1752" mass="197326">MAFSLPPLPVKHNDFLAYVKSNPERPMRDLIEPYVKYDAVLRQTFAQAPSHASIQDNHVNIVPLYDQNRSADVRIRARDLASETPEEKEKYILPLSDELRKPNDSPAVVPTLDEFQHNFALFTEGSLSEIDWSNVVAAGSAVVTSLLPVPEKYRNSKRGLRQYYHEEFAPASDVDLFLYGLTEEQALDKIKHIEDKIRNTILYETTTIRTKNTITIASQYPNRHVQIVLRIYRSIAEILTGFDVDVSCAAYDGKQVFASPRAIAAYMTQINQVDLTRRSPSYENRLSKYSHRGFEVFWSPLDRSKIDPTIFERSFTRTEGLARLLVLEKLPQSQDRDNYLQKRREERGRPALNIYMRRRQGKELRGNIKDAWEDEVPDWQEQDQVSDYHTFTIPYGRNFNARKIEKLLYTKDLLLNAQWNQPKDREVYLHRHPAFFGEAVHVIHDCCGFCPQPVTDEEKKIAEEESKIYISGDVSFIKDDPGRQEIGSFNPITETDWTEMAYVGRTERLCQAIVSNNVEAVKAFLAEDGTNPDRRDYTGRTPLQLACMSSTPEIVQCLVDRGARMIPRMADGKTALHLAAARGDIDIIRILLTKSNQNEEEEEKKKDAEKKNEKQEDGNIDAMSIDGDEAKDDMSLTSESYVKVENEDKDTEMTTYDTLEDNELEPDVYDINVVAWDSRTSPLHLAILHGHIEAVKELVTSFGADVLLPIKILNDYSKKPEAAILTLVLALSLPSDKAREMSKTLLELGASPAQADLAQKTPLYYLAHSSESELFDVYLQHDEPAVKRAINHLAVMGSRWSPEFSSTLMISLTAKNSPVAAKLLDAGAKPEIQIADFVKALKAQRETNQLRDNVKEEFKSSIDQPILQAVESDLPLVAIDLLNRGVNVNTERKERYRAEGETVLDVTRGVLKSLREYLASPGSTEPTPDPYAITFDKDDESYLADFMPGSYKMFIANVQLRSARKKAHDAAERFKKAQIVPADPPGTAEKKQAIAELTREYEKLETELLARGAKTYEELHPVYQPAQPVVPQVQPKTNEPKKNVFKVRFNFNLLGMSDACREGYLELFEAAWNGDIATIRTLTMGMWGATQDQLPLEIAVNDSRGISCLSIAIMRGHLAVAKSILQILRAQLKVKEPRGNKQKRFEMAINDECSSDEDEDDDRLNIVGDEVDDTFTHDNVGEVISHVESDTTPFQAFSKQFDAFLFLDALPPKYLCRIVPDGNHYYGNQQGVKINSLVKYAIYKNDLTLLDFLLETGNELAQNNPSGKFKFSISSEEFQLAIGLGRIDCLSKLIQGTGAGLPLAKLSQDCGVEARKEPQYYPGLSIRGTKRTDWADAGRGGEIGHPDQRPPLLIAALQGNLASTEFFLGTGPGRYYLEYLNSIPDDEDVKRLAQSQLGVEGTLLNWLQRRNNLVIHCAVMSRPSDETERLVQYLVDHHPECVEIRSSGGFTPLALAMSLHRVRFARILIAAGANQATRDSEANNLLHLILSSAQGRTCKNSDRCARLIGLLDSQLIPTMLVERAGDSSQTPFARWLNRYPRFRRDEPILPDHALNPKSETATVVSMTNLILDLASSSNQRHLELFDGAGNTPAHDAVKGGFHEVLEQMLDRRPDLLYRENATGTTALEMAVDAWVNQSTSAPPSSPVKGRSLPPQSFNMVVRKPVYFVKGISVPDDEVNIMLRVCQGRAHQRPAKRRLVSLFEANEVAKRLAARSEASAEHGYGNGRRRYRYQRSSDREEDEVAMSHFLASQ</sequence>
<evidence type="ECO:0000256" key="2">
    <source>
        <dbReference type="ARBA" id="ARBA00023043"/>
    </source>
</evidence>
<dbReference type="PROSITE" id="PS50088">
    <property type="entry name" value="ANK_REPEAT"/>
    <property type="match status" value="4"/>
</dbReference>
<keyword evidence="4" id="KW-0175">Coiled coil</keyword>
<proteinExistence type="predicted"/>
<evidence type="ECO:0000256" key="1">
    <source>
        <dbReference type="ARBA" id="ARBA00022737"/>
    </source>
</evidence>
<dbReference type="EMBL" id="LXJU01000019">
    <property type="protein sequence ID" value="OGE49856.1"/>
    <property type="molecule type" value="Genomic_DNA"/>
</dbReference>
<dbReference type="STRING" id="1835702.A0A1F5L9X9"/>
<evidence type="ECO:0000313" key="6">
    <source>
        <dbReference type="EMBL" id="OGE49856.1"/>
    </source>
</evidence>
<feature type="repeat" description="ANK" evidence="3">
    <location>
        <begin position="538"/>
        <end position="565"/>
    </location>
</feature>
<dbReference type="SMART" id="SM00248">
    <property type="entry name" value="ANK"/>
    <property type="match status" value="12"/>
</dbReference>
<dbReference type="GeneID" id="34579550"/>
<dbReference type="Proteomes" id="UP000177622">
    <property type="component" value="Unassembled WGS sequence"/>
</dbReference>
<dbReference type="PANTHER" id="PTHR24198:SF165">
    <property type="entry name" value="ANKYRIN REPEAT-CONTAINING PROTEIN-RELATED"/>
    <property type="match status" value="1"/>
</dbReference>
<evidence type="ECO:0008006" key="8">
    <source>
        <dbReference type="Google" id="ProtNLM"/>
    </source>
</evidence>
<feature type="repeat" description="ANK" evidence="3">
    <location>
        <begin position="1448"/>
        <end position="1480"/>
    </location>
</feature>
<evidence type="ECO:0000256" key="3">
    <source>
        <dbReference type="PROSITE-ProRule" id="PRU00023"/>
    </source>
</evidence>
<dbReference type="Gene3D" id="1.25.40.20">
    <property type="entry name" value="Ankyrin repeat-containing domain"/>
    <property type="match status" value="3"/>
</dbReference>
<feature type="compositionally biased region" description="Basic and acidic residues" evidence="5">
    <location>
        <begin position="603"/>
        <end position="617"/>
    </location>
</feature>
<keyword evidence="2 3" id="KW-0040">ANK repeat</keyword>
<feature type="coiled-coil region" evidence="4">
    <location>
        <begin position="987"/>
        <end position="1014"/>
    </location>
</feature>
<dbReference type="PANTHER" id="PTHR24198">
    <property type="entry name" value="ANKYRIN REPEAT AND PROTEIN KINASE DOMAIN-CONTAINING PROTEIN"/>
    <property type="match status" value="1"/>
</dbReference>
<dbReference type="OrthoDB" id="539213at2759"/>
<dbReference type="InterPro" id="IPR036770">
    <property type="entry name" value="Ankyrin_rpt-contain_sf"/>
</dbReference>
<evidence type="ECO:0000313" key="7">
    <source>
        <dbReference type="Proteomes" id="UP000177622"/>
    </source>
</evidence>
<feature type="repeat" description="ANK" evidence="3">
    <location>
        <begin position="678"/>
        <end position="706"/>
    </location>
</feature>
<dbReference type="Pfam" id="PF12796">
    <property type="entry name" value="Ank_2"/>
    <property type="match status" value="1"/>
</dbReference>
<reference evidence="6 7" key="1">
    <citation type="journal article" date="2016" name="Sci. Rep.">
        <title>Penicillium arizonense, a new, genome sequenced fungal species, reveals a high chemical diversity in secreted metabolites.</title>
        <authorList>
            <person name="Grijseels S."/>
            <person name="Nielsen J.C."/>
            <person name="Randelovic M."/>
            <person name="Nielsen J."/>
            <person name="Nielsen K.F."/>
            <person name="Workman M."/>
            <person name="Frisvad J.C."/>
        </authorList>
    </citation>
    <scope>NUCLEOTIDE SEQUENCE [LARGE SCALE GENOMIC DNA]</scope>
    <source>
        <strain evidence="6 7">CBS 141311</strain>
    </source>
</reference>
<keyword evidence="1" id="KW-0677">Repeat</keyword>
<dbReference type="SUPFAM" id="SSF48403">
    <property type="entry name" value="Ankyrin repeat"/>
    <property type="match status" value="3"/>
</dbReference>
<dbReference type="RefSeq" id="XP_022485307.1">
    <property type="nucleotide sequence ID" value="XM_022634816.1"/>
</dbReference>
<comment type="caution">
    <text evidence="6">The sequence shown here is derived from an EMBL/GenBank/DDBJ whole genome shotgun (WGS) entry which is preliminary data.</text>
</comment>
<evidence type="ECO:0000256" key="5">
    <source>
        <dbReference type="SAM" id="MobiDB-lite"/>
    </source>
</evidence>
<feature type="region of interest" description="Disordered" evidence="5">
    <location>
        <begin position="597"/>
        <end position="636"/>
    </location>
</feature>
<organism evidence="6 7">
    <name type="scientific">Penicillium arizonense</name>
    <dbReference type="NCBI Taxonomy" id="1835702"/>
    <lineage>
        <taxon>Eukaryota</taxon>
        <taxon>Fungi</taxon>
        <taxon>Dikarya</taxon>
        <taxon>Ascomycota</taxon>
        <taxon>Pezizomycotina</taxon>
        <taxon>Eurotiomycetes</taxon>
        <taxon>Eurotiomycetidae</taxon>
        <taxon>Eurotiales</taxon>
        <taxon>Aspergillaceae</taxon>
        <taxon>Penicillium</taxon>
    </lineage>
</organism>
<gene>
    <name evidence="6" type="ORF">PENARI_c019G07251</name>
</gene>
<protein>
    <recommendedName>
        <fullName evidence="8">Ankyrin repeat protein</fullName>
    </recommendedName>
</protein>
<name>A0A1F5L9X9_PENAI</name>
<dbReference type="Pfam" id="PF00023">
    <property type="entry name" value="Ank"/>
    <property type="match status" value="1"/>
</dbReference>
<keyword evidence="7" id="KW-1185">Reference proteome</keyword>